<dbReference type="InterPro" id="IPR015422">
    <property type="entry name" value="PyrdxlP-dep_Trfase_small"/>
</dbReference>
<keyword evidence="5" id="KW-0663">Pyridoxal phosphate</keyword>
<dbReference type="CDD" id="cd00609">
    <property type="entry name" value="AAT_like"/>
    <property type="match status" value="1"/>
</dbReference>
<dbReference type="EMBL" id="CABFWN010000005">
    <property type="protein sequence ID" value="VUG19623.1"/>
    <property type="molecule type" value="Genomic_DNA"/>
</dbReference>
<dbReference type="Gene3D" id="3.40.640.10">
    <property type="entry name" value="Type I PLP-dependent aspartate aminotransferase-like (Major domain)"/>
    <property type="match status" value="1"/>
</dbReference>
<evidence type="ECO:0000259" key="7">
    <source>
        <dbReference type="Pfam" id="PF00155"/>
    </source>
</evidence>
<protein>
    <submittedName>
        <fullName evidence="8">DEBR0S5_07536g1_1</fullName>
    </submittedName>
</protein>
<evidence type="ECO:0000256" key="5">
    <source>
        <dbReference type="ARBA" id="ARBA00022898"/>
    </source>
</evidence>
<organism evidence="8 9">
    <name type="scientific">Dekkera bruxellensis</name>
    <name type="common">Brettanomyces custersii</name>
    <dbReference type="NCBI Taxonomy" id="5007"/>
    <lineage>
        <taxon>Eukaryota</taxon>
        <taxon>Fungi</taxon>
        <taxon>Dikarya</taxon>
        <taxon>Ascomycota</taxon>
        <taxon>Saccharomycotina</taxon>
        <taxon>Pichiomycetes</taxon>
        <taxon>Pichiales</taxon>
        <taxon>Pichiaceae</taxon>
        <taxon>Brettanomyces</taxon>
    </lineage>
</organism>
<dbReference type="Gene3D" id="1.10.287.1970">
    <property type="match status" value="1"/>
</dbReference>
<accession>A0A7D9H1P0</accession>
<reference evidence="8 9" key="1">
    <citation type="submission" date="2019-07" db="EMBL/GenBank/DDBJ databases">
        <authorList>
            <person name="Friedrich A."/>
            <person name="Schacherer J."/>
        </authorList>
    </citation>
    <scope>NUCLEOTIDE SEQUENCE [LARGE SCALE GENOMIC DNA]</scope>
</reference>
<dbReference type="Pfam" id="PF00155">
    <property type="entry name" value="Aminotran_1_2"/>
    <property type="match status" value="1"/>
</dbReference>
<dbReference type="InterPro" id="IPR015421">
    <property type="entry name" value="PyrdxlP-dep_Trfase_major"/>
</dbReference>
<gene>
    <name evidence="8" type="primary">ALT1</name>
    <name evidence="8" type="ORF">DEBR0S5_07536G</name>
</gene>
<evidence type="ECO:0000256" key="4">
    <source>
        <dbReference type="ARBA" id="ARBA00022679"/>
    </source>
</evidence>
<evidence type="ECO:0000256" key="2">
    <source>
        <dbReference type="ARBA" id="ARBA00011738"/>
    </source>
</evidence>
<evidence type="ECO:0000256" key="1">
    <source>
        <dbReference type="ARBA" id="ARBA00001933"/>
    </source>
</evidence>
<dbReference type="UniPathway" id="UPA00528">
    <property type="reaction ID" value="UER00586"/>
</dbReference>
<dbReference type="InterPro" id="IPR004839">
    <property type="entry name" value="Aminotransferase_I/II_large"/>
</dbReference>
<evidence type="ECO:0000313" key="9">
    <source>
        <dbReference type="Proteomes" id="UP000478008"/>
    </source>
</evidence>
<keyword evidence="4" id="KW-0808">Transferase</keyword>
<evidence type="ECO:0000313" key="8">
    <source>
        <dbReference type="EMBL" id="VUG19623.1"/>
    </source>
</evidence>
<dbReference type="GO" id="GO:0042853">
    <property type="term" value="P:L-alanine catabolic process"/>
    <property type="evidence" value="ECO:0007669"/>
    <property type="project" value="UniProtKB-UniPathway"/>
</dbReference>
<dbReference type="AlphaFoldDB" id="A0A7D9H1P0"/>
<comment type="cofactor">
    <cofactor evidence="1">
        <name>pyridoxal 5'-phosphate</name>
        <dbReference type="ChEBI" id="CHEBI:597326"/>
    </cofactor>
</comment>
<dbReference type="Gene3D" id="3.90.1150.10">
    <property type="entry name" value="Aspartate Aminotransferase, domain 1"/>
    <property type="match status" value="1"/>
</dbReference>
<dbReference type="FunFam" id="3.40.640.10:FF:000012">
    <property type="entry name" value="alanine aminotransferase 2"/>
    <property type="match status" value="1"/>
</dbReference>
<evidence type="ECO:0000256" key="3">
    <source>
        <dbReference type="ARBA" id="ARBA00022576"/>
    </source>
</evidence>
<dbReference type="PANTHER" id="PTHR11751:SF29">
    <property type="entry name" value="ALANINE TRANSAMINASE"/>
    <property type="match status" value="1"/>
</dbReference>
<dbReference type="PANTHER" id="PTHR11751">
    <property type="entry name" value="ALANINE AMINOTRANSFERASE"/>
    <property type="match status" value="1"/>
</dbReference>
<dbReference type="InterPro" id="IPR015424">
    <property type="entry name" value="PyrdxlP-dep_Trfase"/>
</dbReference>
<dbReference type="FunFam" id="3.90.1150.10:FF:000010">
    <property type="entry name" value="Alanine aminotransferase 2"/>
    <property type="match status" value="1"/>
</dbReference>
<comment type="similarity">
    <text evidence="6">Belongs to the class-I pyridoxal-phosphate-dependent aminotransferase family. Alanine aminotransferase subfamily.</text>
</comment>
<feature type="domain" description="Aminotransferase class I/classII large" evidence="7">
    <location>
        <begin position="127"/>
        <end position="493"/>
    </location>
</feature>
<dbReference type="GO" id="GO:0030170">
    <property type="term" value="F:pyridoxal phosphate binding"/>
    <property type="evidence" value="ECO:0007669"/>
    <property type="project" value="InterPro"/>
</dbReference>
<comment type="subunit">
    <text evidence="2">Homodimer.</text>
</comment>
<keyword evidence="3" id="KW-0032">Aminotransferase</keyword>
<dbReference type="GO" id="GO:0008483">
    <property type="term" value="F:transaminase activity"/>
    <property type="evidence" value="ECO:0007669"/>
    <property type="project" value="UniProtKB-KW"/>
</dbReference>
<name>A0A7D9H1P0_DEKBR</name>
<proteinExistence type="inferred from homology"/>
<keyword evidence="9" id="KW-1185">Reference proteome</keyword>
<dbReference type="SUPFAM" id="SSF53383">
    <property type="entry name" value="PLP-dependent transferases"/>
    <property type="match status" value="1"/>
</dbReference>
<dbReference type="Proteomes" id="UP000478008">
    <property type="component" value="Unassembled WGS sequence"/>
</dbReference>
<dbReference type="InterPro" id="IPR045088">
    <property type="entry name" value="ALAT1/2-like"/>
</dbReference>
<evidence type="ECO:0000256" key="6">
    <source>
        <dbReference type="ARBA" id="ARBA00025785"/>
    </source>
</evidence>
<sequence length="516" mass="56884">MLSLRTVITTKNLGLTRSLMGISMRYSSTLKNVAATGPAPKLTTSDLNPYVRSAKYAVRGRIPAKAEELKKQLASDPSSLPFKKVINANIGNPQQLDQQPLSFYRRVLALIEDPELLSNKTVISTFPKDVVKRAQELLECVKSVGAYSNSQGISVARKHVAEYISKRDGYPSNADDIFLTAGASTAVQYLIQLLSNGPKTGFLIPIPQYPLYTAAIALNNTVPLPYYLQEEQDWSVDSDEIVGVIEKAISQGIKPRCLVVINPGNPTGAILKHEALAKLFQVAAKYGILVIADEVYQENVYRGEFVSAKKVLRDIQTTDKSGFYDNVQLASLHSTSKGLSGECGHRGGYMELVGLDPSVKAELLKLASISLCGPVTGQSLVSLMVNPPHKGEESYDLDQQQRRKVYNDLATRAKKLYESFNEMEGASCRNPMGAMYCFPKLELPEKAIAEAKKQNMTPDTFYAEQLLLNTGICTVPGSGFGQKEGTYHVRTTFLPPGTQWVDDWKKFQSKFMKEFS</sequence>